<reference evidence="3 4" key="1">
    <citation type="submission" date="2020-08" db="EMBL/GenBank/DDBJ databases">
        <title>Genomic Encyclopedia of Archaeal and Bacterial Type Strains, Phase II (KMG-II): from individual species to whole genera.</title>
        <authorList>
            <person name="Goeker M."/>
        </authorList>
    </citation>
    <scope>NUCLEOTIDE SEQUENCE [LARGE SCALE GENOMIC DNA]</scope>
    <source>
        <strain evidence="3 4">DSM 43850</strain>
    </source>
</reference>
<proteinExistence type="predicted"/>
<feature type="domain" description="HTH cro/C1-type" evidence="2">
    <location>
        <begin position="14"/>
        <end position="75"/>
    </location>
</feature>
<dbReference type="PROSITE" id="PS50943">
    <property type="entry name" value="HTH_CROC1"/>
    <property type="match status" value="1"/>
</dbReference>
<feature type="region of interest" description="Disordered" evidence="1">
    <location>
        <begin position="102"/>
        <end position="125"/>
    </location>
</feature>
<dbReference type="Pfam" id="PF01381">
    <property type="entry name" value="HTH_3"/>
    <property type="match status" value="1"/>
</dbReference>
<organism evidence="3 4">
    <name type="scientific">Kutzneria viridogrisea</name>
    <dbReference type="NCBI Taxonomy" id="47990"/>
    <lineage>
        <taxon>Bacteria</taxon>
        <taxon>Bacillati</taxon>
        <taxon>Actinomycetota</taxon>
        <taxon>Actinomycetes</taxon>
        <taxon>Pseudonocardiales</taxon>
        <taxon>Pseudonocardiaceae</taxon>
        <taxon>Kutzneria</taxon>
    </lineage>
</organism>
<dbReference type="InterPro" id="IPR010982">
    <property type="entry name" value="Lambda_DNA-bd_dom_sf"/>
</dbReference>
<evidence type="ECO:0000256" key="1">
    <source>
        <dbReference type="SAM" id="MobiDB-lite"/>
    </source>
</evidence>
<dbReference type="SUPFAM" id="SSF47413">
    <property type="entry name" value="lambda repressor-like DNA-binding domains"/>
    <property type="match status" value="1"/>
</dbReference>
<evidence type="ECO:0000313" key="3">
    <source>
        <dbReference type="EMBL" id="MBA8932080.1"/>
    </source>
</evidence>
<dbReference type="InterPro" id="IPR001387">
    <property type="entry name" value="Cro/C1-type_HTH"/>
</dbReference>
<dbReference type="RefSeq" id="WP_025357072.1">
    <property type="nucleotide sequence ID" value="NZ_BAAABQ010000072.1"/>
</dbReference>
<name>A0ABR6BYT7_9PSEU</name>
<evidence type="ECO:0000259" key="2">
    <source>
        <dbReference type="PROSITE" id="PS50943"/>
    </source>
</evidence>
<protein>
    <submittedName>
        <fullName evidence="3">Transcriptional regulator with XRE-family HTH domain</fullName>
    </submittedName>
</protein>
<dbReference type="Proteomes" id="UP000517916">
    <property type="component" value="Unassembled WGS sequence"/>
</dbReference>
<gene>
    <name evidence="3" type="ORF">BC739_009339</name>
</gene>
<keyword evidence="4" id="KW-1185">Reference proteome</keyword>
<dbReference type="EMBL" id="JACJID010000010">
    <property type="protein sequence ID" value="MBA8932080.1"/>
    <property type="molecule type" value="Genomic_DNA"/>
</dbReference>
<dbReference type="Gene3D" id="1.10.260.40">
    <property type="entry name" value="lambda repressor-like DNA-binding domains"/>
    <property type="match status" value="1"/>
</dbReference>
<dbReference type="SMART" id="SM00530">
    <property type="entry name" value="HTH_XRE"/>
    <property type="match status" value="1"/>
</dbReference>
<dbReference type="CDD" id="cd00093">
    <property type="entry name" value="HTH_XRE"/>
    <property type="match status" value="1"/>
</dbReference>
<sequence>MEAKETFELISELIKSSREENNLSQRRLAEALAAASGQDTITRSDVSRWERGKRIPTRHWLNWISQVLDVPLSRLEYAANWSRRYRTMTDTAAALREAHKVAPLSTRPQNHTAPTAWEYPQDRTG</sequence>
<evidence type="ECO:0000313" key="4">
    <source>
        <dbReference type="Proteomes" id="UP000517916"/>
    </source>
</evidence>
<comment type="caution">
    <text evidence="3">The sequence shown here is derived from an EMBL/GenBank/DDBJ whole genome shotgun (WGS) entry which is preliminary data.</text>
</comment>
<accession>A0ABR6BYT7</accession>